<name>A0A934MWC8_9BACL</name>
<evidence type="ECO:0000256" key="3">
    <source>
        <dbReference type="ARBA" id="ARBA00023163"/>
    </source>
</evidence>
<dbReference type="GO" id="GO:0003677">
    <property type="term" value="F:DNA binding"/>
    <property type="evidence" value="ECO:0007669"/>
    <property type="project" value="UniProtKB-KW"/>
</dbReference>
<dbReference type="PROSITE" id="PS50995">
    <property type="entry name" value="HTH_MARR_2"/>
    <property type="match status" value="1"/>
</dbReference>
<dbReference type="Pfam" id="PF01047">
    <property type="entry name" value="MarR"/>
    <property type="match status" value="1"/>
</dbReference>
<dbReference type="InterPro" id="IPR000835">
    <property type="entry name" value="HTH_MarR-typ"/>
</dbReference>
<evidence type="ECO:0000256" key="2">
    <source>
        <dbReference type="ARBA" id="ARBA00023125"/>
    </source>
</evidence>
<evidence type="ECO:0000256" key="1">
    <source>
        <dbReference type="ARBA" id="ARBA00023015"/>
    </source>
</evidence>
<comment type="caution">
    <text evidence="5">The sequence shown here is derived from an EMBL/GenBank/DDBJ whole genome shotgun (WGS) entry which is preliminary data.</text>
</comment>
<protein>
    <submittedName>
        <fullName evidence="5">MarR family transcriptional regulator</fullName>
    </submittedName>
</protein>
<keyword evidence="6" id="KW-1185">Reference proteome</keyword>
<keyword evidence="2" id="KW-0238">DNA-binding</keyword>
<dbReference type="InterPro" id="IPR036388">
    <property type="entry name" value="WH-like_DNA-bd_sf"/>
</dbReference>
<accession>A0A934MWC8</accession>
<dbReference type="GO" id="GO:0003700">
    <property type="term" value="F:DNA-binding transcription factor activity"/>
    <property type="evidence" value="ECO:0007669"/>
    <property type="project" value="InterPro"/>
</dbReference>
<dbReference type="AlphaFoldDB" id="A0A934MWC8"/>
<dbReference type="SMART" id="SM00347">
    <property type="entry name" value="HTH_MARR"/>
    <property type="match status" value="1"/>
</dbReference>
<dbReference type="InterPro" id="IPR039422">
    <property type="entry name" value="MarR/SlyA-like"/>
</dbReference>
<dbReference type="InterPro" id="IPR036390">
    <property type="entry name" value="WH_DNA-bd_sf"/>
</dbReference>
<dbReference type="PROSITE" id="PS01117">
    <property type="entry name" value="HTH_MARR_1"/>
    <property type="match status" value="1"/>
</dbReference>
<dbReference type="InterPro" id="IPR023187">
    <property type="entry name" value="Tscrpt_reg_MarR-type_CS"/>
</dbReference>
<sequence>MVDKKLSSPYSETLIRVDEAFRQLRSHQLSQWNKVDIAGLGLTQARILLKLAEEGPQRASALAEMLFVTSGAITGLADALIAQGLIVRERGEQDRRVVMLEITDAGRQLVNTIYNKHLEIMEQLVANLTEDEILELARLLEKLSTGGSRGCGEAAADSVE</sequence>
<dbReference type="EMBL" id="JAELUP010000103">
    <property type="protein sequence ID" value="MBJ6363012.1"/>
    <property type="molecule type" value="Genomic_DNA"/>
</dbReference>
<dbReference type="PANTHER" id="PTHR33164">
    <property type="entry name" value="TRANSCRIPTIONAL REGULATOR, MARR FAMILY"/>
    <property type="match status" value="1"/>
</dbReference>
<evidence type="ECO:0000259" key="4">
    <source>
        <dbReference type="PROSITE" id="PS50995"/>
    </source>
</evidence>
<organism evidence="5 6">
    <name type="scientific">Paenibacillus roseus</name>
    <dbReference type="NCBI Taxonomy" id="2798579"/>
    <lineage>
        <taxon>Bacteria</taxon>
        <taxon>Bacillati</taxon>
        <taxon>Bacillota</taxon>
        <taxon>Bacilli</taxon>
        <taxon>Bacillales</taxon>
        <taxon>Paenibacillaceae</taxon>
        <taxon>Paenibacillus</taxon>
    </lineage>
</organism>
<feature type="domain" description="HTH marR-type" evidence="4">
    <location>
        <begin position="7"/>
        <end position="145"/>
    </location>
</feature>
<keyword evidence="1" id="KW-0805">Transcription regulation</keyword>
<dbReference type="Gene3D" id="1.10.10.10">
    <property type="entry name" value="Winged helix-like DNA-binding domain superfamily/Winged helix DNA-binding domain"/>
    <property type="match status" value="1"/>
</dbReference>
<dbReference type="SUPFAM" id="SSF46785">
    <property type="entry name" value="Winged helix' DNA-binding domain"/>
    <property type="match status" value="1"/>
</dbReference>
<gene>
    <name evidence="5" type="ORF">JFN88_17565</name>
</gene>
<evidence type="ECO:0000313" key="6">
    <source>
        <dbReference type="Proteomes" id="UP000640274"/>
    </source>
</evidence>
<dbReference type="Proteomes" id="UP000640274">
    <property type="component" value="Unassembled WGS sequence"/>
</dbReference>
<dbReference type="PANTHER" id="PTHR33164:SF99">
    <property type="entry name" value="MARR FAMILY REGULATORY PROTEIN"/>
    <property type="match status" value="1"/>
</dbReference>
<dbReference type="RefSeq" id="WP_199020600.1">
    <property type="nucleotide sequence ID" value="NZ_JAELUP010000103.1"/>
</dbReference>
<proteinExistence type="predicted"/>
<reference evidence="5" key="1">
    <citation type="submission" date="2020-12" db="EMBL/GenBank/DDBJ databases">
        <authorList>
            <person name="Huq M.A."/>
        </authorList>
    </citation>
    <scope>NUCLEOTIDE SEQUENCE</scope>
    <source>
        <strain evidence="5">MAHUQ-46</strain>
    </source>
</reference>
<dbReference type="GO" id="GO:0006950">
    <property type="term" value="P:response to stress"/>
    <property type="evidence" value="ECO:0007669"/>
    <property type="project" value="TreeGrafter"/>
</dbReference>
<evidence type="ECO:0000313" key="5">
    <source>
        <dbReference type="EMBL" id="MBJ6363012.1"/>
    </source>
</evidence>
<keyword evidence="3" id="KW-0804">Transcription</keyword>
<dbReference type="PRINTS" id="PR00598">
    <property type="entry name" value="HTHMARR"/>
</dbReference>